<dbReference type="InterPro" id="IPR008930">
    <property type="entry name" value="Terpenoid_cyclase/PrenylTrfase"/>
</dbReference>
<dbReference type="Pfam" id="PF13249">
    <property type="entry name" value="SQHop_cyclase_N"/>
    <property type="match status" value="1"/>
</dbReference>
<evidence type="ECO:0000256" key="1">
    <source>
        <dbReference type="ARBA" id="ARBA00004999"/>
    </source>
</evidence>
<dbReference type="SUPFAM" id="SSF48239">
    <property type="entry name" value="Terpenoid cyclases/Protein prenyltransferases"/>
    <property type="match status" value="2"/>
</dbReference>
<dbReference type="EMBL" id="JABBVZ010000003">
    <property type="protein sequence ID" value="NMP21076.1"/>
    <property type="molecule type" value="Genomic_DNA"/>
</dbReference>
<accession>A0A7Y0Q1Q2</accession>
<name>A0A7Y0Q1Q2_9FIRM</name>
<gene>
    <name evidence="7" type="primary">shc</name>
    <name evidence="7" type="ORF">HIJ39_01725</name>
</gene>
<evidence type="ECO:0000313" key="8">
    <source>
        <dbReference type="Proteomes" id="UP000533476"/>
    </source>
</evidence>
<keyword evidence="3" id="KW-0677">Repeat</keyword>
<sequence length="631" mass="72047">MSITGAVVEDRVSRALEAAKDHLLRLQREEGYWWGDLITNVCMEAEYVMLLHILEKRWPEREEQVRRYILSTQNDNGSWSIYWGQGGDLNATIEAYQALKMTGQDPESEPMTKARNYIREQGGIEKSRVFTRFWLALLGQYDWEDLPILPPEIMWFSPKAKRSIWDFGSWARPTVVALAILMAKRPVFPLPPEQRVIELERGVRPEPRIEGPASFYYRLDRWLHWYHRRGWHPGRERAVESAFQWLVDRQERDGSWGGIQPPWFYSLIVFKVLNRTDHPAFKKGFEGLEGFGVSDDGRWWFQACVSPTWDTGLAVLALRAAGVPASHPALVQAGQWLLDQQVLEVRGDWAVRRPKVKPGGWPFEFANDTYPDIDDTAIVLMALNQLDLPDDARRKRALTKGFRWMVGLQSQNGGWGAFDADNVKTWVSEIPFSDFGWVNDPPTEDVTGHVLESLGQFGYDDAWPVIDRAVKFLKERQEPDGAFFGRWGVNYIYGAGAVLPGLQAIQYDLSEPWVQKCLDWVEAHQNDDGGWGEVCDSYVDSSLRGTGPSTASQTAWATMALIAGGRHQQYSVQRGVAYLVAQQKGDGGWDEPQYTGTGFPKDFYINYALYRDIFPVLALARYQKALRGGQR</sequence>
<dbReference type="CDD" id="cd02892">
    <property type="entry name" value="SQCY_1"/>
    <property type="match status" value="1"/>
</dbReference>
<evidence type="ECO:0000256" key="2">
    <source>
        <dbReference type="ARBA" id="ARBA00009755"/>
    </source>
</evidence>
<protein>
    <submittedName>
        <fullName evidence="7">Squalene--hopene cyclase</fullName>
        <ecNumber evidence="7">5.4.99.17</ecNumber>
    </submittedName>
</protein>
<dbReference type="InterPro" id="IPR032697">
    <property type="entry name" value="SQ_cyclase_N"/>
</dbReference>
<dbReference type="AlphaFoldDB" id="A0A7Y0Q1Q2"/>
<dbReference type="Pfam" id="PF13243">
    <property type="entry name" value="SQHop_cyclase_C"/>
    <property type="match status" value="1"/>
</dbReference>
<dbReference type="NCBIfam" id="TIGR01507">
    <property type="entry name" value="hopene_cyclase"/>
    <property type="match status" value="1"/>
</dbReference>
<feature type="domain" description="Squalene cyclase C-terminal" evidence="5">
    <location>
        <begin position="305"/>
        <end position="624"/>
    </location>
</feature>
<dbReference type="GO" id="GO:0005811">
    <property type="term" value="C:lipid droplet"/>
    <property type="evidence" value="ECO:0007669"/>
    <property type="project" value="InterPro"/>
</dbReference>
<reference evidence="7 8" key="1">
    <citation type="submission" date="2020-04" db="EMBL/GenBank/DDBJ databases">
        <authorList>
            <person name="Zhang R."/>
            <person name="Schippers A."/>
        </authorList>
    </citation>
    <scope>NUCLEOTIDE SEQUENCE [LARGE SCALE GENOMIC DNA]</scope>
    <source>
        <strain evidence="7 8">DSM 109850</strain>
    </source>
</reference>
<dbReference type="InterPro" id="IPR032696">
    <property type="entry name" value="SQ_cyclase_C"/>
</dbReference>
<dbReference type="Gene3D" id="1.50.10.20">
    <property type="match status" value="2"/>
</dbReference>
<dbReference type="InterPro" id="IPR006400">
    <property type="entry name" value="Hopene-cyclase"/>
</dbReference>
<keyword evidence="8" id="KW-1185">Reference proteome</keyword>
<comment type="caution">
    <text evidence="7">The sequence shown here is derived from an EMBL/GenBank/DDBJ whole genome shotgun (WGS) entry which is preliminary data.</text>
</comment>
<evidence type="ECO:0000256" key="4">
    <source>
        <dbReference type="ARBA" id="ARBA00023235"/>
    </source>
</evidence>
<keyword evidence="4 7" id="KW-0413">Isomerase</keyword>
<comment type="similarity">
    <text evidence="2">Belongs to the terpene cyclase/mutase family.</text>
</comment>
<dbReference type="InterPro" id="IPR018333">
    <property type="entry name" value="Squalene_cyclase"/>
</dbReference>
<dbReference type="PANTHER" id="PTHR11764:SF20">
    <property type="entry name" value="LANOSTEROL SYNTHASE"/>
    <property type="match status" value="1"/>
</dbReference>
<feature type="domain" description="Squalene cyclase N-terminal" evidence="6">
    <location>
        <begin position="17"/>
        <end position="296"/>
    </location>
</feature>
<evidence type="ECO:0000259" key="5">
    <source>
        <dbReference type="Pfam" id="PF13243"/>
    </source>
</evidence>
<evidence type="ECO:0000256" key="3">
    <source>
        <dbReference type="ARBA" id="ARBA00022737"/>
    </source>
</evidence>
<evidence type="ECO:0000259" key="6">
    <source>
        <dbReference type="Pfam" id="PF13249"/>
    </source>
</evidence>
<evidence type="ECO:0000313" key="7">
    <source>
        <dbReference type="EMBL" id="NMP21076.1"/>
    </source>
</evidence>
<dbReference type="Proteomes" id="UP000533476">
    <property type="component" value="Unassembled WGS sequence"/>
</dbReference>
<dbReference type="NCBIfam" id="TIGR01787">
    <property type="entry name" value="squalene_cyclas"/>
    <property type="match status" value="1"/>
</dbReference>
<dbReference type="SFLD" id="SFLDG01016">
    <property type="entry name" value="Prenyltransferase_Like_2"/>
    <property type="match status" value="1"/>
</dbReference>
<dbReference type="GO" id="GO:0016104">
    <property type="term" value="P:triterpenoid biosynthetic process"/>
    <property type="evidence" value="ECO:0007669"/>
    <property type="project" value="InterPro"/>
</dbReference>
<dbReference type="GO" id="GO:0051007">
    <property type="term" value="F:squalene-hopene cyclase activity"/>
    <property type="evidence" value="ECO:0007669"/>
    <property type="project" value="UniProtKB-EC"/>
</dbReference>
<organism evidence="7 8">
    <name type="scientific">Sulfobacillus harzensis</name>
    <dbReference type="NCBI Taxonomy" id="2729629"/>
    <lineage>
        <taxon>Bacteria</taxon>
        <taxon>Bacillati</taxon>
        <taxon>Bacillota</taxon>
        <taxon>Clostridia</taxon>
        <taxon>Eubacteriales</taxon>
        <taxon>Clostridiales Family XVII. Incertae Sedis</taxon>
        <taxon>Sulfobacillus</taxon>
    </lineage>
</organism>
<dbReference type="UniPathway" id="UPA00337"/>
<dbReference type="PANTHER" id="PTHR11764">
    <property type="entry name" value="TERPENE CYCLASE/MUTASE FAMILY MEMBER"/>
    <property type="match status" value="1"/>
</dbReference>
<proteinExistence type="inferred from homology"/>
<dbReference type="EC" id="5.4.99.17" evidence="7"/>
<comment type="pathway">
    <text evidence="1">Secondary metabolite biosynthesis; hopanoid biosynthesis.</text>
</comment>